<evidence type="ECO:0000256" key="5">
    <source>
        <dbReference type="ARBA" id="ARBA00023136"/>
    </source>
</evidence>
<dbReference type="InterPro" id="IPR032689">
    <property type="entry name" value="TraG-D_C"/>
</dbReference>
<gene>
    <name evidence="8" type="ORF">AAM4_1125</name>
</gene>
<dbReference type="PANTHER" id="PTHR37937">
    <property type="entry name" value="CONJUGATIVE TRANSFER: DNA TRANSPORT"/>
    <property type="match status" value="1"/>
</dbReference>
<feature type="transmembrane region" description="Helical" evidence="6">
    <location>
        <begin position="74"/>
        <end position="97"/>
    </location>
</feature>
<dbReference type="RefSeq" id="WP_210579701.1">
    <property type="nucleotide sequence ID" value="NZ_LK995489.1"/>
</dbReference>
<protein>
    <submittedName>
        <fullName evidence="8">Type IV secretory pathway VirD4 protein-like protein</fullName>
    </submittedName>
</protein>
<reference evidence="8" key="1">
    <citation type="submission" date="2014-07" db="EMBL/GenBank/DDBJ databases">
        <authorList>
            <person name="Zhang J.E."/>
            <person name="Yang H."/>
            <person name="Guo J."/>
            <person name="Deng Z."/>
            <person name="Luo H."/>
            <person name="Luo M."/>
            <person name="Zhao B."/>
        </authorList>
    </citation>
    <scope>NUCLEOTIDE SEQUENCE</scope>
    <source>
        <strain evidence="8">AM4</strain>
    </source>
</reference>
<evidence type="ECO:0000256" key="6">
    <source>
        <dbReference type="SAM" id="Phobius"/>
    </source>
</evidence>
<dbReference type="PANTHER" id="PTHR37937:SF1">
    <property type="entry name" value="CONJUGATIVE TRANSFER: DNA TRANSPORT"/>
    <property type="match status" value="1"/>
</dbReference>
<dbReference type="CDD" id="cd01127">
    <property type="entry name" value="TrwB_TraG_TraD_VirD4"/>
    <property type="match status" value="1"/>
</dbReference>
<feature type="domain" description="TraD/TraG TraM recognition site" evidence="7">
    <location>
        <begin position="416"/>
        <end position="535"/>
    </location>
</feature>
<evidence type="ECO:0000256" key="4">
    <source>
        <dbReference type="ARBA" id="ARBA00022989"/>
    </source>
</evidence>
<dbReference type="GO" id="GO:0005886">
    <property type="term" value="C:plasma membrane"/>
    <property type="evidence" value="ECO:0007669"/>
    <property type="project" value="UniProtKB-SubCell"/>
</dbReference>
<dbReference type="InterPro" id="IPR027417">
    <property type="entry name" value="P-loop_NTPase"/>
</dbReference>
<feature type="transmembrane region" description="Helical" evidence="6">
    <location>
        <begin position="20"/>
        <end position="39"/>
    </location>
</feature>
<proteinExistence type="predicted"/>
<dbReference type="AlphaFoldDB" id="A0A1L7RAS6"/>
<keyword evidence="2" id="KW-1003">Cell membrane</keyword>
<accession>A0A1L7RAS6</accession>
<evidence type="ECO:0000256" key="2">
    <source>
        <dbReference type="ARBA" id="ARBA00022475"/>
    </source>
</evidence>
<keyword evidence="3 6" id="KW-0812">Transmembrane</keyword>
<dbReference type="SUPFAM" id="SSF52540">
    <property type="entry name" value="P-loop containing nucleoside triphosphate hydrolases"/>
    <property type="match status" value="1"/>
</dbReference>
<evidence type="ECO:0000313" key="8">
    <source>
        <dbReference type="EMBL" id="CED90957.1"/>
    </source>
</evidence>
<name>A0A1L7RAS6_9ACTO</name>
<keyword evidence="4 6" id="KW-1133">Transmembrane helix</keyword>
<evidence type="ECO:0000259" key="7">
    <source>
        <dbReference type="Pfam" id="PF12696"/>
    </source>
</evidence>
<keyword evidence="5 6" id="KW-0472">Membrane</keyword>
<sequence>MSTPNNRRRDPGGISGEVILLWIGIVLVVVVVGFVYAAMHLGHRLAGSGVEVPGNPFAVVFGLLGGDLPWPGAAGWWALGGTGVIVIVLGALVGLAVHSLRRRRSRVDRAANYMGRGRDVESLSRKSAQATARRLGVTASPGVPIGRAITDGNTLYGSWEDMHIDIWGPRTGKTTSRAIPAILDTPGAVLVTSNKRDIVDATRDVRGGVGAVWVFDPQGIALEEPDWWWNPLSYVTDEVRAAKLAEHFASGSRDPGARTDAYFDPAGQDLLAGLLLAAALDHRAITDVYTWLTRPTDETAVDILRDHGFDLTADQVAGVITAPDKQRGGVFGTAQQMASCLTNRQVARWVTPRGMADPRPQFRPEDFVRDGEGTLYSLSKEGRGTAGPLVTALTVAVVEAAEELAARSPGGRLTTPLLGVLDEAANVCRWRELPNLYSHYGSRGIVLMTILQSWSQGVEVWGEAGMKKLWSASNVKVYGGGVSEAAFLEDLSRMVGDYDRMSSSTSYARGAQRTVSRQLQRERILDVADLAALPKGRAVVFASGARPTLIRTIPWMSGPHADAVRASIAAHDPQAERTIQEADTELAVVEATVDEKETL</sequence>
<dbReference type="Gene3D" id="3.40.50.300">
    <property type="entry name" value="P-loop containing nucleotide triphosphate hydrolases"/>
    <property type="match status" value="1"/>
</dbReference>
<evidence type="ECO:0000256" key="1">
    <source>
        <dbReference type="ARBA" id="ARBA00004651"/>
    </source>
</evidence>
<organism evidence="8">
    <name type="scientific">Actinomyces succiniciruminis</name>
    <dbReference type="NCBI Taxonomy" id="1522002"/>
    <lineage>
        <taxon>Bacteria</taxon>
        <taxon>Bacillati</taxon>
        <taxon>Actinomycetota</taxon>
        <taxon>Actinomycetes</taxon>
        <taxon>Actinomycetales</taxon>
        <taxon>Actinomycetaceae</taxon>
        <taxon>Actinomyces</taxon>
    </lineage>
</organism>
<dbReference type="InterPro" id="IPR051539">
    <property type="entry name" value="T4SS-coupling_protein"/>
</dbReference>
<evidence type="ECO:0000256" key="3">
    <source>
        <dbReference type="ARBA" id="ARBA00022692"/>
    </source>
</evidence>
<comment type="subcellular location">
    <subcellularLocation>
        <location evidence="1">Cell membrane</location>
        <topology evidence="1">Multi-pass membrane protein</topology>
    </subcellularLocation>
</comment>
<dbReference type="EMBL" id="LK995489">
    <property type="protein sequence ID" value="CED90957.1"/>
    <property type="molecule type" value="Genomic_DNA"/>
</dbReference>
<dbReference type="Pfam" id="PF12696">
    <property type="entry name" value="TraG-D_C"/>
    <property type="match status" value="1"/>
</dbReference>